<organism evidence="13 14">
    <name type="scientific">Cyclotella atomus</name>
    <dbReference type="NCBI Taxonomy" id="382360"/>
    <lineage>
        <taxon>Eukaryota</taxon>
        <taxon>Sar</taxon>
        <taxon>Stramenopiles</taxon>
        <taxon>Ochrophyta</taxon>
        <taxon>Bacillariophyta</taxon>
        <taxon>Coscinodiscophyceae</taxon>
        <taxon>Thalassiosirophycidae</taxon>
        <taxon>Stephanodiscales</taxon>
        <taxon>Stephanodiscaceae</taxon>
        <taxon>Cyclotella</taxon>
    </lineage>
</organism>
<dbReference type="EMBL" id="JALLPJ020000829">
    <property type="protein sequence ID" value="KAL3781837.1"/>
    <property type="molecule type" value="Genomic_DNA"/>
</dbReference>
<keyword evidence="14" id="KW-1185">Reference proteome</keyword>
<keyword evidence="7 12" id="KW-0472">Membrane</keyword>
<dbReference type="InterPro" id="IPR032675">
    <property type="entry name" value="LRR_dom_sf"/>
</dbReference>
<keyword evidence="4" id="KW-0732">Signal</keyword>
<dbReference type="AlphaFoldDB" id="A0ABD3P2K5"/>
<feature type="compositionally biased region" description="Polar residues" evidence="11">
    <location>
        <begin position="215"/>
        <end position="242"/>
    </location>
</feature>
<evidence type="ECO:0000256" key="7">
    <source>
        <dbReference type="ARBA" id="ARBA00023136"/>
    </source>
</evidence>
<keyword evidence="3 12" id="KW-0812">Transmembrane</keyword>
<dbReference type="PANTHER" id="PTHR48052:SF33">
    <property type="entry name" value="OS01G0623000 PROTEIN"/>
    <property type="match status" value="1"/>
</dbReference>
<evidence type="ECO:0000256" key="3">
    <source>
        <dbReference type="ARBA" id="ARBA00022692"/>
    </source>
</evidence>
<dbReference type="Pfam" id="PF00560">
    <property type="entry name" value="LRR_1"/>
    <property type="match status" value="1"/>
</dbReference>
<evidence type="ECO:0000256" key="11">
    <source>
        <dbReference type="SAM" id="MobiDB-lite"/>
    </source>
</evidence>
<keyword evidence="6 12" id="KW-1133">Transmembrane helix</keyword>
<evidence type="ECO:0000313" key="14">
    <source>
        <dbReference type="Proteomes" id="UP001530400"/>
    </source>
</evidence>
<keyword evidence="9" id="KW-0325">Glycoprotein</keyword>
<evidence type="ECO:0000256" key="1">
    <source>
        <dbReference type="ARBA" id="ARBA00004236"/>
    </source>
</evidence>
<feature type="region of interest" description="Disordered" evidence="11">
    <location>
        <begin position="134"/>
        <end position="153"/>
    </location>
</feature>
<feature type="compositionally biased region" description="Polar residues" evidence="11">
    <location>
        <begin position="183"/>
        <end position="202"/>
    </location>
</feature>
<comment type="caution">
    <text evidence="13">The sequence shown here is derived from an EMBL/GenBank/DDBJ whole genome shotgun (WGS) entry which is preliminary data.</text>
</comment>
<dbReference type="Pfam" id="PF13855">
    <property type="entry name" value="LRR_8"/>
    <property type="match status" value="1"/>
</dbReference>
<dbReference type="FunFam" id="3.80.10.10:FF:000383">
    <property type="entry name" value="Leucine-rich repeat receptor protein kinase EMS1"/>
    <property type="match status" value="1"/>
</dbReference>
<name>A0ABD3P2K5_9STRA</name>
<keyword evidence="5" id="KW-0677">Repeat</keyword>
<comment type="subcellular location">
    <subcellularLocation>
        <location evidence="1">Cell membrane</location>
    </subcellularLocation>
    <subcellularLocation>
        <location evidence="10">Endomembrane system</location>
        <topology evidence="10">Single-pass membrane protein</topology>
    </subcellularLocation>
</comment>
<protein>
    <recommendedName>
        <fullName evidence="15">L domain-like protein</fullName>
    </recommendedName>
</protein>
<evidence type="ECO:0008006" key="15">
    <source>
        <dbReference type="Google" id="ProtNLM"/>
    </source>
</evidence>
<evidence type="ECO:0000256" key="5">
    <source>
        <dbReference type="ARBA" id="ARBA00022737"/>
    </source>
</evidence>
<feature type="transmembrane region" description="Helical" evidence="12">
    <location>
        <begin position="113"/>
        <end position="132"/>
    </location>
</feature>
<feature type="compositionally biased region" description="Basic and acidic residues" evidence="11">
    <location>
        <begin position="134"/>
        <end position="146"/>
    </location>
</feature>
<dbReference type="Proteomes" id="UP001530400">
    <property type="component" value="Unassembled WGS sequence"/>
</dbReference>
<proteinExistence type="predicted"/>
<evidence type="ECO:0000256" key="12">
    <source>
        <dbReference type="SAM" id="Phobius"/>
    </source>
</evidence>
<sequence>MPSSRRSKQITDEILQDFSLPDYPAREMENRSMASSTVNSRAIDRYVASVLSESDHDSIYSTARKSASHSHRSVHFEDDSSFEPVNPFDGTDPPLFARQDKWKRKAQKHWKPLSTLAFGVMVILLIVAGVASNKKDDRPANREDGNKAVGMPSGIVSTSAPIEAQSEPSYVPTGQPIVHDNDPTFQPSYFPTIDNSTESVTTEPPFKVTPAPITETVTKSPTSKPVSPQPTNTASSKPTNAPSGKPITPTPKPTTTKPTLKPTPGPTMPEKYYEMLKAAKFVSGKTPFDRTDTAQSLAFHWLYFSGNPSSNLYEFFEQYATAVVFFSLTKMHSTYSSLMPQDAANDFTQRREICGWSGVRCAYNYTSEMVHVTEIKLPARKLSGTIPSEIGFLPSLVTIDLANNEIEGTIPQELYGLERLRHLYLNDNRLQGTISERIDELNLAEDIYLGQNNLTGTFPSVVGTRRPNNWRMFSLYQNKVTGLLPSGMNLKNAYMLDFSNNKFYGKLPNDISQVNYSKLRLLYLNNNAFAGTIPESLVQLRKLKGLFLNDNLFTGGIPDNLDDDTKLSLLTLRAQNTRLTAKVSKEICSLDVNKGDYELVELGVDCEICNGCSLCSTRCY</sequence>
<evidence type="ECO:0000256" key="9">
    <source>
        <dbReference type="ARBA" id="ARBA00023180"/>
    </source>
</evidence>
<feature type="region of interest" description="Disordered" evidence="11">
    <location>
        <begin position="182"/>
        <end position="268"/>
    </location>
</feature>
<dbReference type="GO" id="GO:0005886">
    <property type="term" value="C:plasma membrane"/>
    <property type="evidence" value="ECO:0007669"/>
    <property type="project" value="UniProtKB-SubCell"/>
</dbReference>
<evidence type="ECO:0000256" key="8">
    <source>
        <dbReference type="ARBA" id="ARBA00023170"/>
    </source>
</evidence>
<keyword evidence="2" id="KW-1003">Cell membrane</keyword>
<reference evidence="13 14" key="1">
    <citation type="submission" date="2024-10" db="EMBL/GenBank/DDBJ databases">
        <title>Updated reference genomes for cyclostephanoid diatoms.</title>
        <authorList>
            <person name="Roberts W.R."/>
            <person name="Alverson A.J."/>
        </authorList>
    </citation>
    <scope>NUCLEOTIDE SEQUENCE [LARGE SCALE GENOMIC DNA]</scope>
    <source>
        <strain evidence="13 14">AJA010-31</strain>
    </source>
</reference>
<evidence type="ECO:0000256" key="4">
    <source>
        <dbReference type="ARBA" id="ARBA00022729"/>
    </source>
</evidence>
<dbReference type="Gene3D" id="3.80.10.10">
    <property type="entry name" value="Ribonuclease Inhibitor"/>
    <property type="match status" value="2"/>
</dbReference>
<feature type="region of interest" description="Disordered" evidence="11">
    <location>
        <begin position="62"/>
        <end position="93"/>
    </location>
</feature>
<evidence type="ECO:0000256" key="10">
    <source>
        <dbReference type="ARBA" id="ARBA00037847"/>
    </source>
</evidence>
<evidence type="ECO:0000313" key="13">
    <source>
        <dbReference type="EMBL" id="KAL3781837.1"/>
    </source>
</evidence>
<accession>A0ABD3P2K5</accession>
<evidence type="ECO:0000256" key="2">
    <source>
        <dbReference type="ARBA" id="ARBA00022475"/>
    </source>
</evidence>
<dbReference type="InterPro" id="IPR001611">
    <property type="entry name" value="Leu-rich_rpt"/>
</dbReference>
<evidence type="ECO:0000256" key="6">
    <source>
        <dbReference type="ARBA" id="ARBA00022989"/>
    </source>
</evidence>
<gene>
    <name evidence="13" type="ORF">ACHAWO_009203</name>
</gene>
<dbReference type="GO" id="GO:0012505">
    <property type="term" value="C:endomembrane system"/>
    <property type="evidence" value="ECO:0007669"/>
    <property type="project" value="UniProtKB-SubCell"/>
</dbReference>
<dbReference type="PANTHER" id="PTHR48052">
    <property type="entry name" value="UNNAMED PRODUCT"/>
    <property type="match status" value="1"/>
</dbReference>
<dbReference type="SUPFAM" id="SSF52058">
    <property type="entry name" value="L domain-like"/>
    <property type="match status" value="1"/>
</dbReference>
<keyword evidence="8" id="KW-0675">Receptor</keyword>